<dbReference type="Proteomes" id="UP000824890">
    <property type="component" value="Unassembled WGS sequence"/>
</dbReference>
<evidence type="ECO:0000313" key="7">
    <source>
        <dbReference type="EMBL" id="KAH0866404.1"/>
    </source>
</evidence>
<comment type="similarity">
    <text evidence="2 6">Belongs to the plant self-incompatibility (S1) protein family.</text>
</comment>
<evidence type="ECO:0000256" key="3">
    <source>
        <dbReference type="ARBA" id="ARBA00022471"/>
    </source>
</evidence>
<feature type="non-terminal residue" evidence="7">
    <location>
        <position position="1"/>
    </location>
</feature>
<sequence length="255" mass="29957">KERNNKKMKNISIFLFVFTLCMIDNAYGANLLKGEKTTLYFRNGLSYKKWLKVHCKSGNDDMGVHYLKPGGIDYTFSVHDNVFGGTLIWCTLSKGPDYKVSSRFDAYKQNKDKPHGKSYNYLAKDDGIYHSNLVEFKLHKKCKYISTGQYNTLVRERPSLQEMAQGNNDMGVHYLKQEGIYYFSFHDNFMGNTLFWCTLSKGPDYKISSKFDAYVEDNRELHGDTYSYIAKDDGIYHQNRVYPKLHKKFDWNRRY</sequence>
<keyword evidence="3 6" id="KW-0713">Self-incompatibility</keyword>
<organism evidence="7 8">
    <name type="scientific">Brassica napus</name>
    <name type="common">Rape</name>
    <dbReference type="NCBI Taxonomy" id="3708"/>
    <lineage>
        <taxon>Eukaryota</taxon>
        <taxon>Viridiplantae</taxon>
        <taxon>Streptophyta</taxon>
        <taxon>Embryophyta</taxon>
        <taxon>Tracheophyta</taxon>
        <taxon>Spermatophyta</taxon>
        <taxon>Magnoliopsida</taxon>
        <taxon>eudicotyledons</taxon>
        <taxon>Gunneridae</taxon>
        <taxon>Pentapetalae</taxon>
        <taxon>rosids</taxon>
        <taxon>malvids</taxon>
        <taxon>Brassicales</taxon>
        <taxon>Brassicaceae</taxon>
        <taxon>Brassiceae</taxon>
        <taxon>Brassica</taxon>
    </lineage>
</organism>
<accession>A0ABQ7YDW9</accession>
<dbReference type="PANTHER" id="PTHR31232">
    <property type="match status" value="1"/>
</dbReference>
<feature type="signal peptide" evidence="6">
    <location>
        <begin position="1"/>
        <end position="28"/>
    </location>
</feature>
<evidence type="ECO:0000256" key="5">
    <source>
        <dbReference type="ARBA" id="ARBA00022729"/>
    </source>
</evidence>
<dbReference type="InterPro" id="IPR010264">
    <property type="entry name" value="Self-incomp_S1"/>
</dbReference>
<protein>
    <recommendedName>
        <fullName evidence="6">S-protein homolog</fullName>
    </recommendedName>
</protein>
<dbReference type="Pfam" id="PF05938">
    <property type="entry name" value="Self-incomp_S1"/>
    <property type="match status" value="2"/>
</dbReference>
<reference evidence="7 8" key="1">
    <citation type="submission" date="2021-05" db="EMBL/GenBank/DDBJ databases">
        <title>Genome Assembly of Synthetic Allotetraploid Brassica napus Reveals Homoeologous Exchanges between Subgenomes.</title>
        <authorList>
            <person name="Davis J.T."/>
        </authorList>
    </citation>
    <scope>NUCLEOTIDE SEQUENCE [LARGE SCALE GENOMIC DNA]</scope>
    <source>
        <strain evidence="8">cv. Da-Ae</strain>
        <tissue evidence="7">Seedling</tissue>
    </source>
</reference>
<evidence type="ECO:0000256" key="4">
    <source>
        <dbReference type="ARBA" id="ARBA00022525"/>
    </source>
</evidence>
<feature type="chain" id="PRO_5044959995" description="S-protein homolog" evidence="6">
    <location>
        <begin position="29"/>
        <end position="255"/>
    </location>
</feature>
<evidence type="ECO:0000256" key="2">
    <source>
        <dbReference type="ARBA" id="ARBA00005581"/>
    </source>
</evidence>
<proteinExistence type="inferred from homology"/>
<evidence type="ECO:0000256" key="1">
    <source>
        <dbReference type="ARBA" id="ARBA00004613"/>
    </source>
</evidence>
<name>A0ABQ7YDW9_BRANA</name>
<gene>
    <name evidence="7" type="ORF">HID58_083615</name>
</gene>
<comment type="subcellular location">
    <subcellularLocation>
        <location evidence="1 6">Secreted</location>
    </subcellularLocation>
</comment>
<dbReference type="EMBL" id="JAGKQM010000018">
    <property type="protein sequence ID" value="KAH0866404.1"/>
    <property type="molecule type" value="Genomic_DNA"/>
</dbReference>
<evidence type="ECO:0000313" key="8">
    <source>
        <dbReference type="Proteomes" id="UP000824890"/>
    </source>
</evidence>
<keyword evidence="4 6" id="KW-0964">Secreted</keyword>
<keyword evidence="5 6" id="KW-0732">Signal</keyword>
<evidence type="ECO:0000256" key="6">
    <source>
        <dbReference type="RuleBase" id="RU367044"/>
    </source>
</evidence>
<keyword evidence="8" id="KW-1185">Reference proteome</keyword>
<dbReference type="PANTHER" id="PTHR31232:SF132">
    <property type="entry name" value="S-PROTEIN HOMOLOG"/>
    <property type="match status" value="1"/>
</dbReference>
<comment type="caution">
    <text evidence="7">The sequence shown here is derived from an EMBL/GenBank/DDBJ whole genome shotgun (WGS) entry which is preliminary data.</text>
</comment>